<dbReference type="Proteomes" id="UP000216207">
    <property type="component" value="Unassembled WGS sequence"/>
</dbReference>
<sequence>MEVPMGKAHTQLLKEINLGNVRRAMRTAGSATKPELAEATGLSVVTIASLVKELIQIGEIYEGKAAHSTGGRPPVTYHYNYDICMALLVILHEHKEEVLVSVINLNGDALKKQTHVVANFDVDAICILVDEYVAAYPAIKMIGMGIPGQQVDGEMKVSSHEKLIGARLTETIQQRCALPVWWENDINAALSGYCAKYPPNEGESVIGLFFPEHRPPGSAMYIDGKLFKGKNGMAGEIKFLPVDVDWYQPLESRRFTEVVCYTLQLLNAVLAPDKIIIYQHRCTNEQLLAAWQAHEHDHPMPVSPKVIVSDGFGADFLRGLKAMVLRGLEEKAYE</sequence>
<keyword evidence="3" id="KW-0859">Xylose metabolism</keyword>
<comment type="function">
    <text evidence="1">Transcriptional repressor of xylose-utilizing enzymes.</text>
</comment>
<dbReference type="SUPFAM" id="SSF46785">
    <property type="entry name" value="Winged helix' DNA-binding domain"/>
    <property type="match status" value="1"/>
</dbReference>
<dbReference type="InterPro" id="IPR043129">
    <property type="entry name" value="ATPase_NBD"/>
</dbReference>
<accession>A0A268NT79</accession>
<comment type="similarity">
    <text evidence="2">Belongs to the ROK (NagC/XylR) family.</text>
</comment>
<name>A0A268NT79_SHOCL</name>
<dbReference type="AlphaFoldDB" id="A0A268NT79"/>
<gene>
    <name evidence="4" type="ORF">CHH72_21845</name>
</gene>
<dbReference type="PANTHER" id="PTHR18964">
    <property type="entry name" value="ROK (REPRESSOR, ORF, KINASE) FAMILY"/>
    <property type="match status" value="1"/>
</dbReference>
<evidence type="ECO:0000256" key="2">
    <source>
        <dbReference type="ARBA" id="ARBA00006479"/>
    </source>
</evidence>
<evidence type="ECO:0000256" key="1">
    <source>
        <dbReference type="ARBA" id="ARBA00002486"/>
    </source>
</evidence>
<dbReference type="Gene3D" id="1.10.10.10">
    <property type="entry name" value="Winged helix-like DNA-binding domain superfamily/Winged helix DNA-binding domain"/>
    <property type="match status" value="1"/>
</dbReference>
<proteinExistence type="inferred from homology"/>
<dbReference type="InterPro" id="IPR036388">
    <property type="entry name" value="WH-like_DNA-bd_sf"/>
</dbReference>
<dbReference type="SUPFAM" id="SSF53067">
    <property type="entry name" value="Actin-like ATPase domain"/>
    <property type="match status" value="1"/>
</dbReference>
<evidence type="ECO:0000256" key="3">
    <source>
        <dbReference type="ARBA" id="ARBA00022629"/>
    </source>
</evidence>
<dbReference type="Gene3D" id="3.30.420.40">
    <property type="match status" value="2"/>
</dbReference>
<evidence type="ECO:0008006" key="6">
    <source>
        <dbReference type="Google" id="ProtNLM"/>
    </source>
</evidence>
<organism evidence="4 5">
    <name type="scientific">Shouchella clausii</name>
    <name type="common">Alkalihalobacillus clausii</name>
    <dbReference type="NCBI Taxonomy" id="79880"/>
    <lineage>
        <taxon>Bacteria</taxon>
        <taxon>Bacillati</taxon>
        <taxon>Bacillota</taxon>
        <taxon>Bacilli</taxon>
        <taxon>Bacillales</taxon>
        <taxon>Bacillaceae</taxon>
        <taxon>Shouchella</taxon>
    </lineage>
</organism>
<dbReference type="GO" id="GO:0042732">
    <property type="term" value="P:D-xylose metabolic process"/>
    <property type="evidence" value="ECO:0007669"/>
    <property type="project" value="UniProtKB-KW"/>
</dbReference>
<evidence type="ECO:0000313" key="5">
    <source>
        <dbReference type="Proteomes" id="UP000216207"/>
    </source>
</evidence>
<dbReference type="Pfam" id="PF00480">
    <property type="entry name" value="ROK"/>
    <property type="match status" value="1"/>
</dbReference>
<dbReference type="InterPro" id="IPR000600">
    <property type="entry name" value="ROK"/>
</dbReference>
<dbReference type="PANTHER" id="PTHR18964:SF149">
    <property type="entry name" value="BIFUNCTIONAL UDP-N-ACETYLGLUCOSAMINE 2-EPIMERASE_N-ACETYLMANNOSAMINE KINASE"/>
    <property type="match status" value="1"/>
</dbReference>
<dbReference type="InterPro" id="IPR036390">
    <property type="entry name" value="WH_DNA-bd_sf"/>
</dbReference>
<dbReference type="EMBL" id="NPCC01000052">
    <property type="protein sequence ID" value="PAE86722.1"/>
    <property type="molecule type" value="Genomic_DNA"/>
</dbReference>
<evidence type="ECO:0000313" key="4">
    <source>
        <dbReference type="EMBL" id="PAE86722.1"/>
    </source>
</evidence>
<reference evidence="4 5" key="1">
    <citation type="submission" date="2017-07" db="EMBL/GenBank/DDBJ databases">
        <title>Isolation and whole genome analysis of endospore-forming bacteria from heroin.</title>
        <authorList>
            <person name="Kalinowski J."/>
            <person name="Ahrens B."/>
            <person name="Al-Dilaimi A."/>
            <person name="Winkler A."/>
            <person name="Wibberg D."/>
            <person name="Schleenbecker U."/>
            <person name="Ruckert C."/>
            <person name="Wolfel R."/>
            <person name="Grass G."/>
        </authorList>
    </citation>
    <scope>NUCLEOTIDE SEQUENCE [LARGE SCALE GENOMIC DNA]</scope>
    <source>
        <strain evidence="4 5">7539</strain>
    </source>
</reference>
<protein>
    <recommendedName>
        <fullName evidence="6">ROK family protein</fullName>
    </recommendedName>
</protein>
<keyword evidence="3" id="KW-0119">Carbohydrate metabolism</keyword>
<comment type="caution">
    <text evidence="4">The sequence shown here is derived from an EMBL/GenBank/DDBJ whole genome shotgun (WGS) entry which is preliminary data.</text>
</comment>